<dbReference type="InterPro" id="IPR020615">
    <property type="entry name" value="Thiolase_acyl_enz_int_AS"/>
</dbReference>
<dbReference type="EC" id="2.3.1.9" evidence="8"/>
<evidence type="ECO:0000313" key="8">
    <source>
        <dbReference type="EMBL" id="ADM42024.1"/>
    </source>
</evidence>
<dbReference type="InterPro" id="IPR020613">
    <property type="entry name" value="Thiolase_CS"/>
</dbReference>
<dbReference type="FunFam" id="3.40.47.10:FF:000010">
    <property type="entry name" value="Acetyl-CoA acetyltransferase (Thiolase)"/>
    <property type="match status" value="1"/>
</dbReference>
<dbReference type="PATRIC" id="fig|718251.5.peg.1988"/>
<proteinExistence type="inferred from homology"/>
<evidence type="ECO:0000259" key="6">
    <source>
        <dbReference type="Pfam" id="PF00108"/>
    </source>
</evidence>
<dbReference type="EMBL" id="CP002154">
    <property type="protein sequence ID" value="ADM42024.1"/>
    <property type="molecule type" value="Genomic_DNA"/>
</dbReference>
<comment type="similarity">
    <text evidence="1 5">Belongs to the thiolase-like superfamily. Thiolase family.</text>
</comment>
<dbReference type="InterPro" id="IPR020617">
    <property type="entry name" value="Thiolase_C"/>
</dbReference>
<dbReference type="GO" id="GO:0044281">
    <property type="term" value="P:small molecule metabolic process"/>
    <property type="evidence" value="ECO:0007669"/>
    <property type="project" value="UniProtKB-ARBA"/>
</dbReference>
<feature type="active site" description="Acyl-thioester intermediate" evidence="4">
    <location>
        <position position="88"/>
    </location>
</feature>
<evidence type="ECO:0000256" key="3">
    <source>
        <dbReference type="ARBA" id="ARBA00023315"/>
    </source>
</evidence>
<keyword evidence="9" id="KW-1185">Reference proteome</keyword>
<evidence type="ECO:0000313" key="9">
    <source>
        <dbReference type="Proteomes" id="UP000002230"/>
    </source>
</evidence>
<accession>A0A0H3DVP9</accession>
<protein>
    <submittedName>
        <fullName evidence="8">Acetyl-CoA acetyltransferase</fullName>
        <ecNumber evidence="8">2.3.1.9</ecNumber>
    </submittedName>
</protein>
<dbReference type="Pfam" id="PF00108">
    <property type="entry name" value="Thiolase_N"/>
    <property type="match status" value="1"/>
</dbReference>
<name>A0A0H3DVP9_EDWTF</name>
<evidence type="ECO:0000256" key="1">
    <source>
        <dbReference type="ARBA" id="ARBA00010982"/>
    </source>
</evidence>
<dbReference type="PROSITE" id="PS00098">
    <property type="entry name" value="THIOLASE_1"/>
    <property type="match status" value="1"/>
</dbReference>
<dbReference type="AlphaFoldDB" id="A0A0H3DVP9"/>
<dbReference type="GO" id="GO:0003985">
    <property type="term" value="F:acetyl-CoA C-acetyltransferase activity"/>
    <property type="evidence" value="ECO:0007669"/>
    <property type="project" value="UniProtKB-EC"/>
</dbReference>
<dbReference type="PROSITE" id="PS00099">
    <property type="entry name" value="THIOLASE_3"/>
    <property type="match status" value="1"/>
</dbReference>
<dbReference type="Proteomes" id="UP000002230">
    <property type="component" value="Chromosome"/>
</dbReference>
<keyword evidence="2 5" id="KW-0808">Transferase</keyword>
<organism evidence="8 9">
    <name type="scientific">Edwardsiella tarda (strain FL6-60)</name>
    <dbReference type="NCBI Taxonomy" id="718251"/>
    <lineage>
        <taxon>Bacteria</taxon>
        <taxon>Pseudomonadati</taxon>
        <taxon>Pseudomonadota</taxon>
        <taxon>Gammaproteobacteria</taxon>
        <taxon>Enterobacterales</taxon>
        <taxon>Hafniaceae</taxon>
        <taxon>Edwardsiella</taxon>
    </lineage>
</organism>
<dbReference type="InterPro" id="IPR016039">
    <property type="entry name" value="Thiolase-like"/>
</dbReference>
<reference evidence="9" key="1">
    <citation type="submission" date="2010-08" db="EMBL/GenBank/DDBJ databases">
        <title>Genome comparisons of Edwardsiella bacteria analysed using deep sequencing technology.</title>
        <authorList>
            <person name="van Soest J.J."/>
            <person name="Henkel C.V."/>
            <person name="Jansen H.J."/>
            <person name="van den Hondel C.A.M.J.J."/>
            <person name="Bloemberg G.V."/>
            <person name="Meijer A.H."/>
            <person name="Spaink H.P."/>
        </authorList>
    </citation>
    <scope>NUCLEOTIDE SEQUENCE [LARGE SCALE GENOMIC DNA]</scope>
    <source>
        <strain evidence="9">FL6-60</strain>
    </source>
</reference>
<dbReference type="HOGENOM" id="CLU_031026_0_0_6"/>
<evidence type="ECO:0000256" key="4">
    <source>
        <dbReference type="PIRSR" id="PIRSR000429-1"/>
    </source>
</evidence>
<gene>
    <name evidence="8" type="ordered locus">ETAF_1918</name>
</gene>
<feature type="domain" description="Thiolase C-terminal" evidence="7">
    <location>
        <begin position="271"/>
        <end position="392"/>
    </location>
</feature>
<feature type="active site" description="Proton acceptor" evidence="4">
    <location>
        <position position="349"/>
    </location>
</feature>
<evidence type="ECO:0000259" key="7">
    <source>
        <dbReference type="Pfam" id="PF02803"/>
    </source>
</evidence>
<dbReference type="CDD" id="cd00751">
    <property type="entry name" value="thiolase"/>
    <property type="match status" value="1"/>
</dbReference>
<evidence type="ECO:0000256" key="2">
    <source>
        <dbReference type="ARBA" id="ARBA00022679"/>
    </source>
</evidence>
<dbReference type="InterPro" id="IPR002155">
    <property type="entry name" value="Thiolase"/>
</dbReference>
<sequence>MKNIVIGSAVRSAIGSFGGAFAHLGAVALGATVIAEALKRAALEQTMIDEVIMGNVLQAGLGQNPARQAALKSGLPDSVTAYTVNKVCGSGLKSIALAAQAIQAGDASVIVAGGMENMSQAPYLLAHTARWGYRMGHNSLLDVILQDGLTCAIEGYAMGITAENIAKQYGIGREAQDALALHSQQKASQAIARGAFADEIVSIPVTSRRVTRQIAQDEFPRADTTQETLAKLSPAFDKLGTVTAGNASGINDGAAALVIMEEQRARALGVRPLARIRSYASGGVAPALMGMGPVPACWRALKKAGLTLTDIDLIEANEAFAAQFLAVSNQMAWDGDKVNVNGGAIALGHPIGASGARIMVTLLHALRARDKSLGLATLCIGGGQGMAMIVERLS</sequence>
<evidence type="ECO:0000256" key="5">
    <source>
        <dbReference type="RuleBase" id="RU003557"/>
    </source>
</evidence>
<keyword evidence="3 5" id="KW-0012">Acyltransferase</keyword>
<dbReference type="SUPFAM" id="SSF53901">
    <property type="entry name" value="Thiolase-like"/>
    <property type="match status" value="2"/>
</dbReference>
<dbReference type="InterPro" id="IPR020610">
    <property type="entry name" value="Thiolase_AS"/>
</dbReference>
<dbReference type="Pfam" id="PF02803">
    <property type="entry name" value="Thiolase_C"/>
    <property type="match status" value="1"/>
</dbReference>
<dbReference type="PANTHER" id="PTHR18919">
    <property type="entry name" value="ACETYL-COA C-ACYLTRANSFERASE"/>
    <property type="match status" value="1"/>
</dbReference>
<dbReference type="PROSITE" id="PS00737">
    <property type="entry name" value="THIOLASE_2"/>
    <property type="match status" value="1"/>
</dbReference>
<dbReference type="NCBIfam" id="TIGR01930">
    <property type="entry name" value="AcCoA-C-Actrans"/>
    <property type="match status" value="1"/>
</dbReference>
<dbReference type="Gene3D" id="3.40.47.10">
    <property type="match status" value="2"/>
</dbReference>
<feature type="domain" description="Thiolase N-terminal" evidence="6">
    <location>
        <begin position="4"/>
        <end position="263"/>
    </location>
</feature>
<dbReference type="InterPro" id="IPR020616">
    <property type="entry name" value="Thiolase_N"/>
</dbReference>
<dbReference type="PANTHER" id="PTHR18919:SF164">
    <property type="entry name" value="ACETYL-COA ACETYLTRANSFERASE"/>
    <property type="match status" value="1"/>
</dbReference>
<feature type="active site" description="Proton acceptor" evidence="4">
    <location>
        <position position="379"/>
    </location>
</feature>
<reference evidence="8 9" key="2">
    <citation type="journal article" date="2011" name="BMC Immunol.">
        <title>Comparison of static immersion and intravenous injection systems for exposure of zebrafish embryos to the natural pathogen Edwardsiella tarda.</title>
        <authorList>
            <person name="van Soest J.J."/>
            <person name="Stockhammer O.W."/>
            <person name="Ordas A."/>
            <person name="Bloemberg G.V."/>
            <person name="Spaink H.P."/>
            <person name="Meijer A.H."/>
        </authorList>
    </citation>
    <scope>NUCLEOTIDE SEQUENCE [LARGE SCALE GENOMIC DNA]</scope>
    <source>
        <strain evidence="8 9">FL6-60</strain>
    </source>
</reference>
<dbReference type="KEGG" id="etd:ETAF_1918"/>
<dbReference type="PIRSF" id="PIRSF000429">
    <property type="entry name" value="Ac-CoA_Ac_transf"/>
    <property type="match status" value="1"/>
</dbReference>